<dbReference type="RefSeq" id="WP_164221516.1">
    <property type="nucleotide sequence ID" value="NZ_JAAGMS010000286.1"/>
</dbReference>
<dbReference type="GO" id="GO:0006097">
    <property type="term" value="P:glyoxylate cycle"/>
    <property type="evidence" value="ECO:0007669"/>
    <property type="project" value="UniProtKB-KW"/>
</dbReference>
<evidence type="ECO:0000256" key="6">
    <source>
        <dbReference type="ARBA" id="ARBA00047918"/>
    </source>
</evidence>
<evidence type="ECO:0000256" key="2">
    <source>
        <dbReference type="ARBA" id="ARBA00012636"/>
    </source>
</evidence>
<evidence type="ECO:0000259" key="8">
    <source>
        <dbReference type="Pfam" id="PF01274"/>
    </source>
</evidence>
<evidence type="ECO:0000256" key="3">
    <source>
        <dbReference type="ARBA" id="ARBA00022435"/>
    </source>
</evidence>
<accession>A0A7K3RGH7</accession>
<dbReference type="InterPro" id="IPR044856">
    <property type="entry name" value="Malate_synth_C_sf"/>
</dbReference>
<keyword evidence="5" id="KW-0808">Transferase</keyword>
<dbReference type="InterPro" id="IPR048356">
    <property type="entry name" value="MS_N"/>
</dbReference>
<dbReference type="EMBL" id="JAAGMS010000286">
    <property type="protein sequence ID" value="NEC01308.1"/>
    <property type="molecule type" value="Genomic_DNA"/>
</dbReference>
<evidence type="ECO:0000256" key="5">
    <source>
        <dbReference type="ARBA" id="ARBA00022679"/>
    </source>
</evidence>
<comment type="catalytic activity">
    <reaction evidence="6">
        <text>glyoxylate + acetyl-CoA + H2O = (S)-malate + CoA + H(+)</text>
        <dbReference type="Rhea" id="RHEA:18181"/>
        <dbReference type="ChEBI" id="CHEBI:15377"/>
        <dbReference type="ChEBI" id="CHEBI:15378"/>
        <dbReference type="ChEBI" id="CHEBI:15589"/>
        <dbReference type="ChEBI" id="CHEBI:36655"/>
        <dbReference type="ChEBI" id="CHEBI:57287"/>
        <dbReference type="ChEBI" id="CHEBI:57288"/>
        <dbReference type="EC" id="2.3.3.9"/>
    </reaction>
</comment>
<dbReference type="Gene3D" id="1.20.1220.12">
    <property type="entry name" value="Malate synthase, domain III"/>
    <property type="match status" value="1"/>
</dbReference>
<feature type="domain" description="Malate synthase N-terminal" evidence="9">
    <location>
        <begin position="27"/>
        <end position="71"/>
    </location>
</feature>
<dbReference type="PANTHER" id="PTHR42902:SF1">
    <property type="entry name" value="MALATE SYNTHASE 1-RELATED"/>
    <property type="match status" value="1"/>
</dbReference>
<reference evidence="11 12" key="1">
    <citation type="submission" date="2020-01" db="EMBL/GenBank/DDBJ databases">
        <title>Insect and environment-associated Actinomycetes.</title>
        <authorList>
            <person name="Currrie C."/>
            <person name="Chevrette M."/>
            <person name="Carlson C."/>
            <person name="Stubbendieck R."/>
            <person name="Wendt-Pienkowski E."/>
        </authorList>
    </citation>
    <scope>NUCLEOTIDE SEQUENCE [LARGE SCALE GENOMIC DNA]</scope>
    <source>
        <strain evidence="11 12">SID7903</strain>
    </source>
</reference>
<dbReference type="InterPro" id="IPR046363">
    <property type="entry name" value="MS_N_TIM-barrel_dom"/>
</dbReference>
<dbReference type="InterPro" id="IPR006252">
    <property type="entry name" value="Malate_synthA"/>
</dbReference>
<dbReference type="Gene3D" id="3.20.20.360">
    <property type="entry name" value="Malate synthase, domain 3"/>
    <property type="match status" value="1"/>
</dbReference>
<comment type="similarity">
    <text evidence="1">Belongs to the malate synthase family.</text>
</comment>
<dbReference type="InterPro" id="IPR001465">
    <property type="entry name" value="Malate_synthase_TIM"/>
</dbReference>
<proteinExistence type="inferred from homology"/>
<evidence type="ECO:0000259" key="9">
    <source>
        <dbReference type="Pfam" id="PF20656"/>
    </source>
</evidence>
<feature type="domain" description="Malate synthase TIM barrel" evidence="8">
    <location>
        <begin position="164"/>
        <end position="332"/>
    </location>
</feature>
<dbReference type="SUPFAM" id="SSF51645">
    <property type="entry name" value="Malate synthase G"/>
    <property type="match status" value="1"/>
</dbReference>
<evidence type="ECO:0000259" key="10">
    <source>
        <dbReference type="Pfam" id="PF20659"/>
    </source>
</evidence>
<feature type="region of interest" description="Disordered" evidence="7">
    <location>
        <begin position="83"/>
        <end position="112"/>
    </location>
</feature>
<evidence type="ECO:0000256" key="7">
    <source>
        <dbReference type="SAM" id="MobiDB-lite"/>
    </source>
</evidence>
<feature type="domain" description="Malate synthase C-terminal" evidence="10">
    <location>
        <begin position="361"/>
        <end position="460"/>
    </location>
</feature>
<sequence length="476" mass="52151">MSTPETTHPIEVLGPPGDRHREILTPEILTPEALDFVARLDTAFTRRRGEILTARRHRVDSLASGHPLDFPRATSAVRDDPHWRVAPAAGPTGRRVAIAGPPGPRTAADAPGPGSEVPITDFEEAASPHWENVLAGHLTLLDACAHHAPPHGREPRPGGVVPTVAVRPRGWHLEEERLRIDGRPVSASLVDFGLYFFHCARRLLDAGSGPCLRLTGLENRFEARLWNDVFLRAQDLLGIPRGTMRATVVIDTVTAAFEMEEILYELREHGCGLATDPRHYLFSVIGTFGHRTAFLLPDTVEAALTAPFMRAYAELLVRTCARRSARATGDLTEITGLSGDAPVRAADLLSAHRPDPAQAPTRQQIRAAVSLSLRHVEAWLSGRGTAVPDGMPIGGPAAELTRARLWQWRRQRLVSPTDLRALIDVESASMARERSGALVTEAREVLERTLLGDELPPPLTPDTYRRRLVFAVERSA</sequence>
<comment type="caution">
    <text evidence="11">The sequence shown here is derived from an EMBL/GenBank/DDBJ whole genome shotgun (WGS) entry which is preliminary data.</text>
</comment>
<dbReference type="InterPro" id="IPR011076">
    <property type="entry name" value="Malate_synth_sf"/>
</dbReference>
<evidence type="ECO:0000313" key="12">
    <source>
        <dbReference type="Proteomes" id="UP000470951"/>
    </source>
</evidence>
<dbReference type="Proteomes" id="UP000470951">
    <property type="component" value="Unassembled WGS sequence"/>
</dbReference>
<dbReference type="GO" id="GO:0005737">
    <property type="term" value="C:cytoplasm"/>
    <property type="evidence" value="ECO:0007669"/>
    <property type="project" value="TreeGrafter"/>
</dbReference>
<dbReference type="GO" id="GO:0004474">
    <property type="term" value="F:malate synthase activity"/>
    <property type="evidence" value="ECO:0007669"/>
    <property type="project" value="UniProtKB-EC"/>
</dbReference>
<name>A0A7K3RGH7_STRAQ</name>
<dbReference type="PANTHER" id="PTHR42902">
    <property type="entry name" value="MALATE SYNTHASE"/>
    <property type="match status" value="1"/>
</dbReference>
<evidence type="ECO:0000256" key="1">
    <source>
        <dbReference type="ARBA" id="ARBA00006394"/>
    </source>
</evidence>
<dbReference type="Pfam" id="PF20656">
    <property type="entry name" value="MS_N"/>
    <property type="match status" value="1"/>
</dbReference>
<keyword evidence="3" id="KW-0329">Glyoxylate bypass</keyword>
<evidence type="ECO:0000313" key="11">
    <source>
        <dbReference type="EMBL" id="NEC01308.1"/>
    </source>
</evidence>
<organism evidence="11 12">
    <name type="scientific">Streptomyces anulatus</name>
    <name type="common">Streptomyces chrysomallus</name>
    <dbReference type="NCBI Taxonomy" id="1892"/>
    <lineage>
        <taxon>Bacteria</taxon>
        <taxon>Bacillati</taxon>
        <taxon>Actinomycetota</taxon>
        <taxon>Actinomycetes</taxon>
        <taxon>Kitasatosporales</taxon>
        <taxon>Streptomycetaceae</taxon>
        <taxon>Streptomyces</taxon>
    </lineage>
</organism>
<protein>
    <recommendedName>
        <fullName evidence="2">malate synthase</fullName>
        <ecNumber evidence="2">2.3.3.9</ecNumber>
    </recommendedName>
</protein>
<dbReference type="EC" id="2.3.3.9" evidence="2"/>
<evidence type="ECO:0000256" key="4">
    <source>
        <dbReference type="ARBA" id="ARBA00022532"/>
    </source>
</evidence>
<dbReference type="Pfam" id="PF01274">
    <property type="entry name" value="MS_TIM-barrel"/>
    <property type="match status" value="1"/>
</dbReference>
<dbReference type="AlphaFoldDB" id="A0A7K3RGH7"/>
<gene>
    <name evidence="11" type="ORF">G3I58_25465</name>
</gene>
<dbReference type="InterPro" id="IPR048355">
    <property type="entry name" value="MS_C"/>
</dbReference>
<dbReference type="Pfam" id="PF20659">
    <property type="entry name" value="MS_C"/>
    <property type="match status" value="1"/>
</dbReference>
<keyword evidence="4" id="KW-0816">Tricarboxylic acid cycle</keyword>
<dbReference type="GO" id="GO:0006099">
    <property type="term" value="P:tricarboxylic acid cycle"/>
    <property type="evidence" value="ECO:0007669"/>
    <property type="project" value="UniProtKB-KW"/>
</dbReference>